<sequence length="697" mass="78268">MAGTLSNVHFHDIPDALLSHIFSLVTDTRTRNAISLVCQKWCKLERSTRTSLTLRGNIRDLYLIPDCFQAVTNLDLSFISPWGHPLLDSSSNPLLLAKIIGKAFPSVVSLTIYARNPLTLHFLAPEWPNLCHVKLVRWHQRPNAPLGSDFHSLFGYCHSLSSLDLSQFYCWTEDLPPALEAYPTVAVSLTHLNILTHFSAEGCKSHELLAITAACPNLRQLLATCIFDHRFIGFVGDNTLLSMASNCPRLSLLHLVDSTSLSNARADPTDERNPTEDARISHTALGDFFTALPWLEDLVLDVCNNVRDSWSVLELLNSKCPRLKSLKLGHFHGICRGIDSRPDGVALCRGLESLSIKNSADLTDCGLIAISLGCSNLTKFEVQGCERITEMGVWKLARILRRTLVDVRISSCKNLNTVCSLQALEPIRDRIQRLHIDCSWETVKQSEGETSSSSEPAGFKDFQTEKRMVMLKEAGSKKKSKYYNGNGKGNSFSSSSTWANLQYLSLWIAVGDLLTPIRLAGLENCPILEEIHIKVVGDCRYQQKPYSMAEFGLNSLVNYPQLSKMHLDCGEAIGFALTAPRGHADLSLWERFYLNGIPNLNLRELNYWPPQDMDVNQRSISLPAAGLLAQCRNLRKLFIHGTANEHFMMFFLKIQALRDVQLREDYYPAPEIDTSTEMRVDSCCRFEDALNRRQIPD</sequence>
<reference evidence="1 2" key="1">
    <citation type="journal article" date="2023" name="Science">
        <title>Complex scaffold remodeling in plant triterpene biosynthesis.</title>
        <authorList>
            <person name="De La Pena R."/>
            <person name="Hodgson H."/>
            <person name="Liu J.C."/>
            <person name="Stephenson M.J."/>
            <person name="Martin A.C."/>
            <person name="Owen C."/>
            <person name="Harkess A."/>
            <person name="Leebens-Mack J."/>
            <person name="Jimenez L.E."/>
            <person name="Osbourn A."/>
            <person name="Sattely E.S."/>
        </authorList>
    </citation>
    <scope>NUCLEOTIDE SEQUENCE [LARGE SCALE GENOMIC DNA]</scope>
    <source>
        <strain evidence="2">cv. JPN11</strain>
        <tissue evidence="1">Leaf</tissue>
    </source>
</reference>
<name>A0ACC1WWP2_MELAZ</name>
<protein>
    <submittedName>
        <fullName evidence="1">F-box protein MAX2-like</fullName>
    </submittedName>
</protein>
<dbReference type="EMBL" id="CM051406">
    <property type="protein sequence ID" value="KAJ4703656.1"/>
    <property type="molecule type" value="Genomic_DNA"/>
</dbReference>
<accession>A0ACC1WWP2</accession>
<gene>
    <name evidence="1" type="ORF">OWV82_023528</name>
</gene>
<comment type="caution">
    <text evidence="1">The sequence shown here is derived from an EMBL/GenBank/DDBJ whole genome shotgun (WGS) entry which is preliminary data.</text>
</comment>
<evidence type="ECO:0000313" key="2">
    <source>
        <dbReference type="Proteomes" id="UP001164539"/>
    </source>
</evidence>
<keyword evidence="2" id="KW-1185">Reference proteome</keyword>
<proteinExistence type="predicted"/>
<organism evidence="1 2">
    <name type="scientific">Melia azedarach</name>
    <name type="common">Chinaberry tree</name>
    <dbReference type="NCBI Taxonomy" id="155640"/>
    <lineage>
        <taxon>Eukaryota</taxon>
        <taxon>Viridiplantae</taxon>
        <taxon>Streptophyta</taxon>
        <taxon>Embryophyta</taxon>
        <taxon>Tracheophyta</taxon>
        <taxon>Spermatophyta</taxon>
        <taxon>Magnoliopsida</taxon>
        <taxon>eudicotyledons</taxon>
        <taxon>Gunneridae</taxon>
        <taxon>Pentapetalae</taxon>
        <taxon>rosids</taxon>
        <taxon>malvids</taxon>
        <taxon>Sapindales</taxon>
        <taxon>Meliaceae</taxon>
        <taxon>Melia</taxon>
    </lineage>
</organism>
<dbReference type="Proteomes" id="UP001164539">
    <property type="component" value="Chromosome 13"/>
</dbReference>
<evidence type="ECO:0000313" key="1">
    <source>
        <dbReference type="EMBL" id="KAJ4703656.1"/>
    </source>
</evidence>